<evidence type="ECO:0000313" key="3">
    <source>
        <dbReference type="EMBL" id="PNR59648.1"/>
    </source>
</evidence>
<keyword evidence="5" id="KW-1185">Reference proteome</keyword>
<gene>
    <name evidence="3" type="ORF">PHYPA_002440</name>
</gene>
<feature type="domain" description="Expansin-like EG45" evidence="2">
    <location>
        <begin position="96"/>
        <end position="199"/>
    </location>
</feature>
<dbReference type="CDD" id="cd22269">
    <property type="entry name" value="DPBB_EG45-like"/>
    <property type="match status" value="1"/>
</dbReference>
<accession>A0A2K1L0U6</accession>
<keyword evidence="1" id="KW-0732">Signal</keyword>
<proteinExistence type="predicted"/>
<dbReference type="PANTHER" id="PTHR47295">
    <property type="entry name" value="EG45-LIKE DOMAIN CONTAINING PROTEIN 1-RELATED"/>
    <property type="match status" value="1"/>
</dbReference>
<dbReference type="InterPro" id="IPR007112">
    <property type="entry name" value="Expansin/allergen_DPBB_dom"/>
</dbReference>
<feature type="chain" id="PRO_5033762149" description="Expansin-like EG45 domain-containing protein" evidence="1">
    <location>
        <begin position="21"/>
        <end position="199"/>
    </location>
</feature>
<dbReference type="SUPFAM" id="SSF50685">
    <property type="entry name" value="Barwin-like endoglucanases"/>
    <property type="match status" value="1"/>
</dbReference>
<dbReference type="SMART" id="SM00837">
    <property type="entry name" value="DPBB_1"/>
    <property type="match status" value="1"/>
</dbReference>
<name>A0A2K1L0U6_PHYPA</name>
<dbReference type="AlphaFoldDB" id="A0A2K1L0U6"/>
<reference evidence="3 5" key="2">
    <citation type="journal article" date="2018" name="Plant J.">
        <title>The Physcomitrella patens chromosome-scale assembly reveals moss genome structure and evolution.</title>
        <authorList>
            <person name="Lang D."/>
            <person name="Ullrich K.K."/>
            <person name="Murat F."/>
            <person name="Fuchs J."/>
            <person name="Jenkins J."/>
            <person name="Haas F.B."/>
            <person name="Piednoel M."/>
            <person name="Gundlach H."/>
            <person name="Van Bel M."/>
            <person name="Meyberg R."/>
            <person name="Vives C."/>
            <person name="Morata J."/>
            <person name="Symeonidi A."/>
            <person name="Hiss M."/>
            <person name="Muchero W."/>
            <person name="Kamisugi Y."/>
            <person name="Saleh O."/>
            <person name="Blanc G."/>
            <person name="Decker E.L."/>
            <person name="van Gessel N."/>
            <person name="Grimwood J."/>
            <person name="Hayes R.D."/>
            <person name="Graham S.W."/>
            <person name="Gunter L.E."/>
            <person name="McDaniel S.F."/>
            <person name="Hoernstein S.N.W."/>
            <person name="Larsson A."/>
            <person name="Li F.W."/>
            <person name="Perroud P.F."/>
            <person name="Phillips J."/>
            <person name="Ranjan P."/>
            <person name="Rokshar D.S."/>
            <person name="Rothfels C.J."/>
            <person name="Schneider L."/>
            <person name="Shu S."/>
            <person name="Stevenson D.W."/>
            <person name="Thummler F."/>
            <person name="Tillich M."/>
            <person name="Villarreal Aguilar J.C."/>
            <person name="Widiez T."/>
            <person name="Wong G.K."/>
            <person name="Wymore A."/>
            <person name="Zhang Y."/>
            <person name="Zimmer A.D."/>
            <person name="Quatrano R.S."/>
            <person name="Mayer K.F.X."/>
            <person name="Goodstein D."/>
            <person name="Casacuberta J.M."/>
            <person name="Vandepoele K."/>
            <person name="Reski R."/>
            <person name="Cuming A.C."/>
            <person name="Tuskan G.A."/>
            <person name="Maumus F."/>
            <person name="Salse J."/>
            <person name="Schmutz J."/>
            <person name="Rensing S.A."/>
        </authorList>
    </citation>
    <scope>NUCLEOTIDE SEQUENCE [LARGE SCALE GENOMIC DNA]</scope>
    <source>
        <strain evidence="4 5">cv. Gransden 2004</strain>
    </source>
</reference>
<evidence type="ECO:0000313" key="4">
    <source>
        <dbReference type="EnsemblPlants" id="PAC:32936562.CDS.1"/>
    </source>
</evidence>
<dbReference type="InterPro" id="IPR044206">
    <property type="entry name" value="EGC1/2"/>
</dbReference>
<sequence length="199" mass="21429">MARTRTAVLGLLVLSTLCLGTLPAMISAYNNGEATYYGPYYTRKHAHMPLCSCLIDRFAPENCHKVCKFFSFCSHAYDEDDQTPEQFLNPAGDFAASACYGYNTRSFPFGTLIAAASSSLFRGGAGCGITYAVTCTGAPSSDGEFYPCSDNPTVAVTVVDFCPDCAEPGLALSQEAFSRIANPADADQIFIDFFPDDNF</sequence>
<dbReference type="Gene3D" id="2.40.40.10">
    <property type="entry name" value="RlpA-like domain"/>
    <property type="match status" value="1"/>
</dbReference>
<reference evidence="3 5" key="1">
    <citation type="journal article" date="2008" name="Science">
        <title>The Physcomitrella genome reveals evolutionary insights into the conquest of land by plants.</title>
        <authorList>
            <person name="Rensing S."/>
            <person name="Lang D."/>
            <person name="Zimmer A."/>
            <person name="Terry A."/>
            <person name="Salamov A."/>
            <person name="Shapiro H."/>
            <person name="Nishiyama T."/>
            <person name="Perroud P.-F."/>
            <person name="Lindquist E."/>
            <person name="Kamisugi Y."/>
            <person name="Tanahashi T."/>
            <person name="Sakakibara K."/>
            <person name="Fujita T."/>
            <person name="Oishi K."/>
            <person name="Shin-I T."/>
            <person name="Kuroki Y."/>
            <person name="Toyoda A."/>
            <person name="Suzuki Y."/>
            <person name="Hashimoto A."/>
            <person name="Yamaguchi K."/>
            <person name="Sugano A."/>
            <person name="Kohara Y."/>
            <person name="Fujiyama A."/>
            <person name="Anterola A."/>
            <person name="Aoki S."/>
            <person name="Ashton N."/>
            <person name="Barbazuk W.B."/>
            <person name="Barker E."/>
            <person name="Bennetzen J."/>
            <person name="Bezanilla M."/>
            <person name="Blankenship R."/>
            <person name="Cho S.H."/>
            <person name="Dutcher S."/>
            <person name="Estelle M."/>
            <person name="Fawcett J.A."/>
            <person name="Gundlach H."/>
            <person name="Hanada K."/>
            <person name="Heyl A."/>
            <person name="Hicks K.A."/>
            <person name="Hugh J."/>
            <person name="Lohr M."/>
            <person name="Mayer K."/>
            <person name="Melkozernov A."/>
            <person name="Murata T."/>
            <person name="Nelson D."/>
            <person name="Pils B."/>
            <person name="Prigge M."/>
            <person name="Reiss B."/>
            <person name="Renner T."/>
            <person name="Rombauts S."/>
            <person name="Rushton P."/>
            <person name="Sanderfoot A."/>
            <person name="Schween G."/>
            <person name="Shiu S.-H."/>
            <person name="Stueber K."/>
            <person name="Theodoulou F.L."/>
            <person name="Tu H."/>
            <person name="Van de Peer Y."/>
            <person name="Verrier P.J."/>
            <person name="Waters E."/>
            <person name="Wood A."/>
            <person name="Yang L."/>
            <person name="Cove D."/>
            <person name="Cuming A."/>
            <person name="Hasebe M."/>
            <person name="Lucas S."/>
            <person name="Mishler D.B."/>
            <person name="Reski R."/>
            <person name="Grigoriev I."/>
            <person name="Quatrano R.S."/>
            <person name="Boore J.L."/>
        </authorList>
    </citation>
    <scope>NUCLEOTIDE SEQUENCE [LARGE SCALE GENOMIC DNA]</scope>
    <source>
        <strain evidence="4 5">cv. Gransden 2004</strain>
    </source>
</reference>
<dbReference type="InterPro" id="IPR009009">
    <property type="entry name" value="RlpA-like_DPBB"/>
</dbReference>
<protein>
    <recommendedName>
        <fullName evidence="2">Expansin-like EG45 domain-containing protein</fullName>
    </recommendedName>
</protein>
<dbReference type="InParanoid" id="A0A2K1L0U6"/>
<dbReference type="GO" id="GO:0009627">
    <property type="term" value="P:systemic acquired resistance"/>
    <property type="evidence" value="ECO:0007669"/>
    <property type="project" value="InterPro"/>
</dbReference>
<evidence type="ECO:0000313" key="5">
    <source>
        <dbReference type="Proteomes" id="UP000006727"/>
    </source>
</evidence>
<dbReference type="Gramene" id="Pp3c2_9570V3.1">
    <property type="protein sequence ID" value="PAC:32936562.CDS.1"/>
    <property type="gene ID" value="Pp3c2_9570"/>
</dbReference>
<dbReference type="InterPro" id="IPR036908">
    <property type="entry name" value="RlpA-like_sf"/>
</dbReference>
<evidence type="ECO:0000259" key="2">
    <source>
        <dbReference type="PROSITE" id="PS50842"/>
    </source>
</evidence>
<dbReference type="GO" id="GO:0048046">
    <property type="term" value="C:apoplast"/>
    <property type="evidence" value="ECO:0007669"/>
    <property type="project" value="InterPro"/>
</dbReference>
<feature type="signal peptide" evidence="1">
    <location>
        <begin position="1"/>
        <end position="20"/>
    </location>
</feature>
<dbReference type="STRING" id="3218.A0A2K1L0U6"/>
<evidence type="ECO:0000256" key="1">
    <source>
        <dbReference type="SAM" id="SignalP"/>
    </source>
</evidence>
<reference evidence="4" key="3">
    <citation type="submission" date="2020-12" db="UniProtKB">
        <authorList>
            <consortium name="EnsemblPlants"/>
        </authorList>
    </citation>
    <scope>IDENTIFICATION</scope>
</reference>
<dbReference type="Pfam" id="PF03330">
    <property type="entry name" value="DPBB_1"/>
    <property type="match status" value="1"/>
</dbReference>
<dbReference type="EMBL" id="ABEU02000002">
    <property type="protein sequence ID" value="PNR59648.1"/>
    <property type="molecule type" value="Genomic_DNA"/>
</dbReference>
<organism evidence="3">
    <name type="scientific">Physcomitrium patens</name>
    <name type="common">Spreading-leaved earth moss</name>
    <name type="synonym">Physcomitrella patens</name>
    <dbReference type="NCBI Taxonomy" id="3218"/>
    <lineage>
        <taxon>Eukaryota</taxon>
        <taxon>Viridiplantae</taxon>
        <taxon>Streptophyta</taxon>
        <taxon>Embryophyta</taxon>
        <taxon>Bryophyta</taxon>
        <taxon>Bryophytina</taxon>
        <taxon>Bryopsida</taxon>
        <taxon>Funariidae</taxon>
        <taxon>Funariales</taxon>
        <taxon>Funariaceae</taxon>
        <taxon>Physcomitrium</taxon>
    </lineage>
</organism>
<dbReference type="PANTHER" id="PTHR47295:SF15">
    <property type="entry name" value="EXPANSIN-LIKE EG45 DOMAIN-CONTAINING PROTEIN"/>
    <property type="match status" value="1"/>
</dbReference>
<dbReference type="EnsemblPlants" id="Pp3c2_9570V3.1">
    <property type="protein sequence ID" value="PAC:32936562.CDS.1"/>
    <property type="gene ID" value="Pp3c2_9570"/>
</dbReference>
<dbReference type="Proteomes" id="UP000006727">
    <property type="component" value="Chromosome 2"/>
</dbReference>
<dbReference type="PROSITE" id="PS50842">
    <property type="entry name" value="EXPANSIN_EG45"/>
    <property type="match status" value="1"/>
</dbReference>